<gene>
    <name evidence="6" type="ORF">E4L98_06225</name>
</gene>
<dbReference type="PANTHER" id="PTHR30537:SF5">
    <property type="entry name" value="HTH-TYPE TRANSCRIPTIONAL ACTIVATOR TTDR-RELATED"/>
    <property type="match status" value="1"/>
</dbReference>
<comment type="similarity">
    <text evidence="1">Belongs to the LysR transcriptional regulatory family.</text>
</comment>
<protein>
    <submittedName>
        <fullName evidence="6">LysR family transcriptional regulator</fullName>
    </submittedName>
</protein>
<dbReference type="PANTHER" id="PTHR30537">
    <property type="entry name" value="HTH-TYPE TRANSCRIPTIONAL REGULATOR"/>
    <property type="match status" value="1"/>
</dbReference>
<proteinExistence type="inferred from homology"/>
<dbReference type="GO" id="GO:0003677">
    <property type="term" value="F:DNA binding"/>
    <property type="evidence" value="ECO:0007669"/>
    <property type="project" value="UniProtKB-KW"/>
</dbReference>
<dbReference type="PROSITE" id="PS50931">
    <property type="entry name" value="HTH_LYSR"/>
    <property type="match status" value="1"/>
</dbReference>
<dbReference type="Pfam" id="PF00126">
    <property type="entry name" value="HTH_1"/>
    <property type="match status" value="1"/>
</dbReference>
<keyword evidence="4" id="KW-0804">Transcription</keyword>
<dbReference type="Pfam" id="PF03466">
    <property type="entry name" value="LysR_substrate"/>
    <property type="match status" value="1"/>
</dbReference>
<evidence type="ECO:0000313" key="7">
    <source>
        <dbReference type="Proteomes" id="UP000297729"/>
    </source>
</evidence>
<evidence type="ECO:0000256" key="3">
    <source>
        <dbReference type="ARBA" id="ARBA00023125"/>
    </source>
</evidence>
<dbReference type="AlphaFoldDB" id="A0A4Y9SRS4"/>
<dbReference type="PRINTS" id="PR00039">
    <property type="entry name" value="HTHLYSR"/>
</dbReference>
<evidence type="ECO:0000256" key="1">
    <source>
        <dbReference type="ARBA" id="ARBA00009437"/>
    </source>
</evidence>
<reference evidence="6 7" key="1">
    <citation type="submission" date="2019-03" db="EMBL/GenBank/DDBJ databases">
        <title>Draft Genome Sequence of Duganella callidus sp. nov., a Novel Duganella Species Isolated from Cultivated Soil.</title>
        <authorList>
            <person name="Raths R."/>
            <person name="Peta V."/>
            <person name="Bucking H."/>
        </authorList>
    </citation>
    <scope>NUCLEOTIDE SEQUENCE [LARGE SCALE GENOMIC DNA]</scope>
    <source>
        <strain evidence="6 7">DN04</strain>
    </source>
</reference>
<dbReference type="Proteomes" id="UP000297729">
    <property type="component" value="Unassembled WGS sequence"/>
</dbReference>
<dbReference type="InterPro" id="IPR036388">
    <property type="entry name" value="WH-like_DNA-bd_sf"/>
</dbReference>
<dbReference type="Gene3D" id="1.10.10.10">
    <property type="entry name" value="Winged helix-like DNA-binding domain superfamily/Winged helix DNA-binding domain"/>
    <property type="match status" value="1"/>
</dbReference>
<dbReference type="FunFam" id="1.10.10.10:FF:000001">
    <property type="entry name" value="LysR family transcriptional regulator"/>
    <property type="match status" value="1"/>
</dbReference>
<dbReference type="RefSeq" id="WP_135200701.1">
    <property type="nucleotide sequence ID" value="NZ_SPVG01000061.1"/>
</dbReference>
<evidence type="ECO:0000313" key="6">
    <source>
        <dbReference type="EMBL" id="TFW27914.1"/>
    </source>
</evidence>
<dbReference type="Gene3D" id="3.40.190.290">
    <property type="match status" value="1"/>
</dbReference>
<dbReference type="InterPro" id="IPR036390">
    <property type="entry name" value="WH_DNA-bd_sf"/>
</dbReference>
<dbReference type="OrthoDB" id="9110639at2"/>
<dbReference type="InterPro" id="IPR005119">
    <property type="entry name" value="LysR_subst-bd"/>
</dbReference>
<keyword evidence="7" id="KW-1185">Reference proteome</keyword>
<dbReference type="SUPFAM" id="SSF53850">
    <property type="entry name" value="Periplasmic binding protein-like II"/>
    <property type="match status" value="1"/>
</dbReference>
<evidence type="ECO:0000259" key="5">
    <source>
        <dbReference type="PROSITE" id="PS50931"/>
    </source>
</evidence>
<accession>A0A4Y9SRS4</accession>
<dbReference type="SUPFAM" id="SSF46785">
    <property type="entry name" value="Winged helix' DNA-binding domain"/>
    <property type="match status" value="1"/>
</dbReference>
<dbReference type="InterPro" id="IPR000847">
    <property type="entry name" value="LysR_HTH_N"/>
</dbReference>
<organism evidence="6 7">
    <name type="scientific">Duganella callida</name>
    <dbReference type="NCBI Taxonomy" id="2561932"/>
    <lineage>
        <taxon>Bacteria</taxon>
        <taxon>Pseudomonadati</taxon>
        <taxon>Pseudomonadota</taxon>
        <taxon>Betaproteobacteria</taxon>
        <taxon>Burkholderiales</taxon>
        <taxon>Oxalobacteraceae</taxon>
        <taxon>Telluria group</taxon>
        <taxon>Duganella</taxon>
    </lineage>
</organism>
<feature type="domain" description="HTH lysR-type" evidence="5">
    <location>
        <begin position="7"/>
        <end position="64"/>
    </location>
</feature>
<name>A0A4Y9SRS4_9BURK</name>
<keyword evidence="3" id="KW-0238">DNA-binding</keyword>
<dbReference type="InterPro" id="IPR058163">
    <property type="entry name" value="LysR-type_TF_proteobact-type"/>
</dbReference>
<dbReference type="CDD" id="cd08422">
    <property type="entry name" value="PBP2_CrgA_like"/>
    <property type="match status" value="1"/>
</dbReference>
<comment type="caution">
    <text evidence="6">The sequence shown here is derived from an EMBL/GenBank/DDBJ whole genome shotgun (WGS) entry which is preliminary data.</text>
</comment>
<sequence length="315" mass="34377">MEQIGLERLTGLIAFARAASLGSYTAAARSLAVSPSAVSKSVQRLEQQLGLSLFTRTTRSLTLTAEGRDLHERALRLLHEAEEIEQAVLAAKAEPAGTIRVVAPLPIGTQVLAPRLARLKARFPKLTVDLRLGDEFVDLIKEGIDVAIRVGELADSRLISRRLAPHRLCAFASPAYLAERGTPRHPDELMRHDCVNFRFQSSGQLLRWPFLIGGRVVEITPPSWAVANASDAIAEMLVAQGGIGISPTYVAARYVQRGELVPVLAECAVDRSTITALWPQSRRSNPNVRAFLSFLEEVFPPEPPWDAVISAAARI</sequence>
<evidence type="ECO:0000256" key="4">
    <source>
        <dbReference type="ARBA" id="ARBA00023163"/>
    </source>
</evidence>
<evidence type="ECO:0000256" key="2">
    <source>
        <dbReference type="ARBA" id="ARBA00023015"/>
    </source>
</evidence>
<dbReference type="EMBL" id="SPVG01000061">
    <property type="protein sequence ID" value="TFW27914.1"/>
    <property type="molecule type" value="Genomic_DNA"/>
</dbReference>
<dbReference type="GO" id="GO:0003700">
    <property type="term" value="F:DNA-binding transcription factor activity"/>
    <property type="evidence" value="ECO:0007669"/>
    <property type="project" value="InterPro"/>
</dbReference>
<keyword evidence="2" id="KW-0805">Transcription regulation</keyword>